<evidence type="ECO:0000313" key="2">
    <source>
        <dbReference type="EMBL" id="TNN79615.1"/>
    </source>
</evidence>
<accession>A0A4Z2INZ0</accession>
<feature type="compositionally biased region" description="Basic and acidic residues" evidence="1">
    <location>
        <begin position="30"/>
        <end position="39"/>
    </location>
</feature>
<evidence type="ECO:0000256" key="1">
    <source>
        <dbReference type="SAM" id="MobiDB-lite"/>
    </source>
</evidence>
<reference evidence="2 3" key="1">
    <citation type="submission" date="2019-03" db="EMBL/GenBank/DDBJ databases">
        <title>First draft genome of Liparis tanakae, snailfish: a comprehensive survey of snailfish specific genes.</title>
        <authorList>
            <person name="Kim W."/>
            <person name="Song I."/>
            <person name="Jeong J.-H."/>
            <person name="Kim D."/>
            <person name="Kim S."/>
            <person name="Ryu S."/>
            <person name="Song J.Y."/>
            <person name="Lee S.K."/>
        </authorList>
    </citation>
    <scope>NUCLEOTIDE SEQUENCE [LARGE SCALE GENOMIC DNA]</scope>
    <source>
        <tissue evidence="2">Muscle</tissue>
    </source>
</reference>
<organism evidence="2 3">
    <name type="scientific">Liparis tanakae</name>
    <name type="common">Tanaka's snailfish</name>
    <dbReference type="NCBI Taxonomy" id="230148"/>
    <lineage>
        <taxon>Eukaryota</taxon>
        <taxon>Metazoa</taxon>
        <taxon>Chordata</taxon>
        <taxon>Craniata</taxon>
        <taxon>Vertebrata</taxon>
        <taxon>Euteleostomi</taxon>
        <taxon>Actinopterygii</taxon>
        <taxon>Neopterygii</taxon>
        <taxon>Teleostei</taxon>
        <taxon>Neoteleostei</taxon>
        <taxon>Acanthomorphata</taxon>
        <taxon>Eupercaria</taxon>
        <taxon>Perciformes</taxon>
        <taxon>Cottioidei</taxon>
        <taxon>Cottales</taxon>
        <taxon>Liparidae</taxon>
        <taxon>Liparis</taxon>
    </lineage>
</organism>
<proteinExistence type="predicted"/>
<protein>
    <submittedName>
        <fullName evidence="2">Uncharacterized protein</fullName>
    </submittedName>
</protein>
<name>A0A4Z2INZ0_9TELE</name>
<dbReference type="EMBL" id="SRLO01000063">
    <property type="protein sequence ID" value="TNN79615.1"/>
    <property type="molecule type" value="Genomic_DNA"/>
</dbReference>
<dbReference type="Proteomes" id="UP000314294">
    <property type="component" value="Unassembled WGS sequence"/>
</dbReference>
<feature type="region of interest" description="Disordered" evidence="1">
    <location>
        <begin position="1"/>
        <end position="44"/>
    </location>
</feature>
<comment type="caution">
    <text evidence="2">The sequence shown here is derived from an EMBL/GenBank/DDBJ whole genome shotgun (WGS) entry which is preliminary data.</text>
</comment>
<dbReference type="AlphaFoldDB" id="A0A4Z2INZ0"/>
<sequence>MGCCRAPPDMLRSPQPKTQKAVAKDAVSPSRREKAERHAATPPELCKNIQLDDIQVNKAELSQITDVRKRRDYVAED</sequence>
<keyword evidence="3" id="KW-1185">Reference proteome</keyword>
<evidence type="ECO:0000313" key="3">
    <source>
        <dbReference type="Proteomes" id="UP000314294"/>
    </source>
</evidence>
<gene>
    <name evidence="2" type="ORF">EYF80_010197</name>
</gene>